<evidence type="ECO:0000313" key="2">
    <source>
        <dbReference type="Proteomes" id="UP000221961"/>
    </source>
</evidence>
<protein>
    <submittedName>
        <fullName evidence="1">Uncharacterized protein</fullName>
    </submittedName>
</protein>
<accession>A0A291REZ2</accession>
<dbReference type="EMBL" id="CP023778">
    <property type="protein sequence ID" value="ATL65870.1"/>
    <property type="molecule type" value="Genomic_DNA"/>
</dbReference>
<name>A0A291REZ2_9NOCA</name>
<dbReference type="RefSeq" id="WP_098693101.1">
    <property type="nucleotide sequence ID" value="NZ_CP023778.1"/>
</dbReference>
<dbReference type="Proteomes" id="UP000221961">
    <property type="component" value="Chromosome"/>
</dbReference>
<organism evidence="1 2">
    <name type="scientific">Nocardia terpenica</name>
    <dbReference type="NCBI Taxonomy" id="455432"/>
    <lineage>
        <taxon>Bacteria</taxon>
        <taxon>Bacillati</taxon>
        <taxon>Actinomycetota</taxon>
        <taxon>Actinomycetes</taxon>
        <taxon>Mycobacteriales</taxon>
        <taxon>Nocardiaceae</taxon>
        <taxon>Nocardia</taxon>
    </lineage>
</organism>
<reference evidence="1 2" key="1">
    <citation type="submission" date="2017-10" db="EMBL/GenBank/DDBJ databases">
        <title>Comparative genomics between pathogenic Norcardia.</title>
        <authorList>
            <person name="Zeng L."/>
        </authorList>
    </citation>
    <scope>NUCLEOTIDE SEQUENCE [LARGE SCALE GENOMIC DNA]</scope>
    <source>
        <strain evidence="1 2">NC_YFY_NT001</strain>
    </source>
</reference>
<dbReference type="AlphaFoldDB" id="A0A291REZ2"/>
<evidence type="ECO:0000313" key="1">
    <source>
        <dbReference type="EMBL" id="ATL65870.1"/>
    </source>
</evidence>
<dbReference type="KEGG" id="ntp:CRH09_06220"/>
<sequence length="154" mass="16673">MTGEPDLDRLCADYNRRWNPDAFVSGNAVVFYTGRIQFLTIAAEVAGQLQRELDRRGVFAPSFEHVATGTRAFLVTTGLGAAEAHHLRMQLLDRPQPASKITVSRQLVALPSTSGTNRWIVEPAGVDSFPDLEDILRIADAVCDALPDAGGSHG</sequence>
<dbReference type="GeneID" id="88357025"/>
<gene>
    <name evidence="1" type="ORF">CRH09_06220</name>
</gene>
<proteinExistence type="predicted"/>